<proteinExistence type="predicted"/>
<protein>
    <recommendedName>
        <fullName evidence="4">Fucose-specific lectin</fullName>
    </recommendedName>
</protein>
<name>A0A8H6Y2Z5_9AGAR</name>
<evidence type="ECO:0000256" key="1">
    <source>
        <dbReference type="SAM" id="SignalP"/>
    </source>
</evidence>
<evidence type="ECO:0008006" key="4">
    <source>
        <dbReference type="Google" id="ProtNLM"/>
    </source>
</evidence>
<evidence type="ECO:0000313" key="3">
    <source>
        <dbReference type="Proteomes" id="UP000623467"/>
    </source>
</evidence>
<gene>
    <name evidence="2" type="ORF">MSAN_01647800</name>
</gene>
<dbReference type="EMBL" id="JACAZH010000014">
    <property type="protein sequence ID" value="KAF7350857.1"/>
    <property type="molecule type" value="Genomic_DNA"/>
</dbReference>
<dbReference type="Gene3D" id="2.120.10.70">
    <property type="entry name" value="Fucose-specific lectin"/>
    <property type="match status" value="1"/>
</dbReference>
<sequence>MLFTASVKALIALSAAALNVVNAATWIPTKSTVVRIPSNGARYYMNNGGKIQELYTLATSTTPSSFNTWANSTQDFSPFGVSNVAPLSDITAVAWTFNGATKTRVFYQTNDGSIRVMMCCQNPQWAVDPTVIAVAPLGVNIHAFEASDSTGSAIVVVSWEDNLGQLTQRYTTDVNNVAPTWSTPVTIST</sequence>
<dbReference type="SUPFAM" id="SSF89372">
    <property type="entry name" value="Fucose-specific lectin"/>
    <property type="match status" value="1"/>
</dbReference>
<evidence type="ECO:0000313" key="2">
    <source>
        <dbReference type="EMBL" id="KAF7350857.1"/>
    </source>
</evidence>
<reference evidence="2" key="1">
    <citation type="submission" date="2020-05" db="EMBL/GenBank/DDBJ databases">
        <title>Mycena genomes resolve the evolution of fungal bioluminescence.</title>
        <authorList>
            <person name="Tsai I.J."/>
        </authorList>
    </citation>
    <scope>NUCLEOTIDE SEQUENCE</scope>
    <source>
        <strain evidence="2">160909Yilan</strain>
    </source>
</reference>
<feature type="chain" id="PRO_5034634895" description="Fucose-specific lectin" evidence="1">
    <location>
        <begin position="24"/>
        <end position="189"/>
    </location>
</feature>
<accession>A0A8H6Y2Z5</accession>
<keyword evidence="3" id="KW-1185">Reference proteome</keyword>
<feature type="signal peptide" evidence="1">
    <location>
        <begin position="1"/>
        <end position="23"/>
    </location>
</feature>
<dbReference type="OrthoDB" id="2957945at2759"/>
<dbReference type="AlphaFoldDB" id="A0A8H6Y2Z5"/>
<keyword evidence="1" id="KW-0732">Signal</keyword>
<comment type="caution">
    <text evidence="2">The sequence shown here is derived from an EMBL/GenBank/DDBJ whole genome shotgun (WGS) entry which is preliminary data.</text>
</comment>
<organism evidence="2 3">
    <name type="scientific">Mycena sanguinolenta</name>
    <dbReference type="NCBI Taxonomy" id="230812"/>
    <lineage>
        <taxon>Eukaryota</taxon>
        <taxon>Fungi</taxon>
        <taxon>Dikarya</taxon>
        <taxon>Basidiomycota</taxon>
        <taxon>Agaricomycotina</taxon>
        <taxon>Agaricomycetes</taxon>
        <taxon>Agaricomycetidae</taxon>
        <taxon>Agaricales</taxon>
        <taxon>Marasmiineae</taxon>
        <taxon>Mycenaceae</taxon>
        <taxon>Mycena</taxon>
    </lineage>
</organism>
<dbReference type="Proteomes" id="UP000623467">
    <property type="component" value="Unassembled WGS sequence"/>
</dbReference>